<dbReference type="Gene3D" id="3.30.450.20">
    <property type="entry name" value="PAS domain"/>
    <property type="match status" value="2"/>
</dbReference>
<keyword evidence="3 5" id="KW-0597">Phosphoprotein</keyword>
<dbReference type="PANTHER" id="PTHR45339:SF1">
    <property type="entry name" value="HYBRID SIGNAL TRANSDUCTION HISTIDINE KINASE J"/>
    <property type="match status" value="1"/>
</dbReference>
<dbReference type="RefSeq" id="WP_188953055.1">
    <property type="nucleotide sequence ID" value="NZ_BMQW01000001.1"/>
</dbReference>
<dbReference type="PANTHER" id="PTHR45339">
    <property type="entry name" value="HYBRID SIGNAL TRANSDUCTION HISTIDINE KINASE J"/>
    <property type="match status" value="1"/>
</dbReference>
<dbReference type="EC" id="2.7.13.3" evidence="2"/>
<dbReference type="InterPro" id="IPR003661">
    <property type="entry name" value="HisK_dim/P_dom"/>
</dbReference>
<dbReference type="Pfam" id="PF00512">
    <property type="entry name" value="HisKA"/>
    <property type="match status" value="1"/>
</dbReference>
<dbReference type="InterPro" id="IPR000700">
    <property type="entry name" value="PAS-assoc_C"/>
</dbReference>
<reference evidence="11" key="1">
    <citation type="journal article" date="2019" name="Int. J. Syst. Evol. Microbiol.">
        <title>The Global Catalogue of Microorganisms (GCM) 10K type strain sequencing project: providing services to taxonomists for standard genome sequencing and annotation.</title>
        <authorList>
            <consortium name="The Broad Institute Genomics Platform"/>
            <consortium name="The Broad Institute Genome Sequencing Center for Infectious Disease"/>
            <person name="Wu L."/>
            <person name="Ma J."/>
        </authorList>
    </citation>
    <scope>NUCLEOTIDE SEQUENCE [LARGE SCALE GENOMIC DNA]</scope>
    <source>
        <strain evidence="11">JCM 32305</strain>
    </source>
</reference>
<dbReference type="InterPro" id="IPR004358">
    <property type="entry name" value="Sig_transdc_His_kin-like_C"/>
</dbReference>
<dbReference type="InterPro" id="IPR001610">
    <property type="entry name" value="PAC"/>
</dbReference>
<feature type="domain" description="Histidine kinase" evidence="6">
    <location>
        <begin position="295"/>
        <end position="515"/>
    </location>
</feature>
<dbReference type="SMART" id="SM00388">
    <property type="entry name" value="HisKA"/>
    <property type="match status" value="1"/>
</dbReference>
<dbReference type="NCBIfam" id="TIGR00229">
    <property type="entry name" value="sensory_box"/>
    <property type="match status" value="2"/>
</dbReference>
<dbReference type="Gene3D" id="3.40.50.2300">
    <property type="match status" value="1"/>
</dbReference>
<dbReference type="InterPro" id="IPR003594">
    <property type="entry name" value="HATPase_dom"/>
</dbReference>
<evidence type="ECO:0000313" key="11">
    <source>
        <dbReference type="Proteomes" id="UP000654004"/>
    </source>
</evidence>
<dbReference type="Pfam" id="PF13426">
    <property type="entry name" value="PAS_9"/>
    <property type="match status" value="1"/>
</dbReference>
<dbReference type="SUPFAM" id="SSF52172">
    <property type="entry name" value="CheY-like"/>
    <property type="match status" value="1"/>
</dbReference>
<dbReference type="SMART" id="SM00387">
    <property type="entry name" value="HATPase_c"/>
    <property type="match status" value="1"/>
</dbReference>
<evidence type="ECO:0000259" key="9">
    <source>
        <dbReference type="PROSITE" id="PS50113"/>
    </source>
</evidence>
<dbReference type="CDD" id="cd17546">
    <property type="entry name" value="REC_hyHK_CKI1_RcsC-like"/>
    <property type="match status" value="1"/>
</dbReference>
<proteinExistence type="predicted"/>
<evidence type="ECO:0000256" key="4">
    <source>
        <dbReference type="ARBA" id="ARBA00023012"/>
    </source>
</evidence>
<gene>
    <name evidence="10" type="ORF">GCM10009410_05310</name>
</gene>
<dbReference type="Pfam" id="PF08447">
    <property type="entry name" value="PAS_3"/>
    <property type="match status" value="1"/>
</dbReference>
<dbReference type="SUPFAM" id="SSF55785">
    <property type="entry name" value="PYP-like sensor domain (PAS domain)"/>
    <property type="match status" value="2"/>
</dbReference>
<dbReference type="PROSITE" id="PS50110">
    <property type="entry name" value="RESPONSE_REGULATORY"/>
    <property type="match status" value="1"/>
</dbReference>
<feature type="domain" description="PAC" evidence="9">
    <location>
        <begin position="223"/>
        <end position="277"/>
    </location>
</feature>
<evidence type="ECO:0000259" key="7">
    <source>
        <dbReference type="PROSITE" id="PS50110"/>
    </source>
</evidence>
<evidence type="ECO:0000256" key="2">
    <source>
        <dbReference type="ARBA" id="ARBA00012438"/>
    </source>
</evidence>
<organism evidence="10 11">
    <name type="scientific">Shewanella ulleungensis</name>
    <dbReference type="NCBI Taxonomy" id="2282699"/>
    <lineage>
        <taxon>Bacteria</taxon>
        <taxon>Pseudomonadati</taxon>
        <taxon>Pseudomonadota</taxon>
        <taxon>Gammaproteobacteria</taxon>
        <taxon>Alteromonadales</taxon>
        <taxon>Shewanellaceae</taxon>
        <taxon>Shewanella</taxon>
    </lineage>
</organism>
<comment type="catalytic activity">
    <reaction evidence="1">
        <text>ATP + protein L-histidine = ADP + protein N-phospho-L-histidine.</text>
        <dbReference type="EC" id="2.7.13.3"/>
    </reaction>
</comment>
<dbReference type="InterPro" id="IPR036890">
    <property type="entry name" value="HATPase_C_sf"/>
</dbReference>
<dbReference type="PRINTS" id="PR00344">
    <property type="entry name" value="BCTRLSENSOR"/>
</dbReference>
<feature type="domain" description="PAS" evidence="8">
    <location>
        <begin position="24"/>
        <end position="95"/>
    </location>
</feature>
<name>A0ABQ2QEW5_9GAMM</name>
<dbReference type="Gene3D" id="3.30.565.10">
    <property type="entry name" value="Histidine kinase-like ATPase, C-terminal domain"/>
    <property type="match status" value="1"/>
</dbReference>
<dbReference type="Gene3D" id="1.10.287.130">
    <property type="match status" value="1"/>
</dbReference>
<dbReference type="PROSITE" id="PS50112">
    <property type="entry name" value="PAS"/>
    <property type="match status" value="2"/>
</dbReference>
<dbReference type="CDD" id="cd00082">
    <property type="entry name" value="HisKA"/>
    <property type="match status" value="1"/>
</dbReference>
<evidence type="ECO:0000259" key="8">
    <source>
        <dbReference type="PROSITE" id="PS50112"/>
    </source>
</evidence>
<evidence type="ECO:0000259" key="6">
    <source>
        <dbReference type="PROSITE" id="PS50109"/>
    </source>
</evidence>
<accession>A0ABQ2QEW5</accession>
<dbReference type="CDD" id="cd00130">
    <property type="entry name" value="PAS"/>
    <property type="match status" value="2"/>
</dbReference>
<evidence type="ECO:0000256" key="5">
    <source>
        <dbReference type="PROSITE-ProRule" id="PRU00169"/>
    </source>
</evidence>
<dbReference type="EMBL" id="BMQW01000001">
    <property type="protein sequence ID" value="GGP75944.1"/>
    <property type="molecule type" value="Genomic_DNA"/>
</dbReference>
<dbReference type="InterPro" id="IPR036097">
    <property type="entry name" value="HisK_dim/P_sf"/>
</dbReference>
<keyword evidence="11" id="KW-1185">Reference proteome</keyword>
<dbReference type="CDD" id="cd16922">
    <property type="entry name" value="HATPase_EvgS-ArcB-TorS-like"/>
    <property type="match status" value="1"/>
</dbReference>
<dbReference type="PROSITE" id="PS50109">
    <property type="entry name" value="HIS_KIN"/>
    <property type="match status" value="1"/>
</dbReference>
<dbReference type="SUPFAM" id="SSF55874">
    <property type="entry name" value="ATPase domain of HSP90 chaperone/DNA topoisomerase II/histidine kinase"/>
    <property type="match status" value="1"/>
</dbReference>
<dbReference type="Pfam" id="PF02518">
    <property type="entry name" value="HATPase_c"/>
    <property type="match status" value="1"/>
</dbReference>
<dbReference type="InterPro" id="IPR013655">
    <property type="entry name" value="PAS_fold_3"/>
</dbReference>
<feature type="domain" description="Response regulatory" evidence="7">
    <location>
        <begin position="674"/>
        <end position="791"/>
    </location>
</feature>
<feature type="modified residue" description="4-aspartylphosphate" evidence="5">
    <location>
        <position position="723"/>
    </location>
</feature>
<dbReference type="InterPro" id="IPR005467">
    <property type="entry name" value="His_kinase_dom"/>
</dbReference>
<dbReference type="Pfam" id="PF00072">
    <property type="entry name" value="Response_reg"/>
    <property type="match status" value="1"/>
</dbReference>
<evidence type="ECO:0000256" key="3">
    <source>
        <dbReference type="ARBA" id="ARBA00022553"/>
    </source>
</evidence>
<protein>
    <recommendedName>
        <fullName evidence="2">histidine kinase</fullName>
        <ecNumber evidence="2">2.7.13.3</ecNumber>
    </recommendedName>
</protein>
<evidence type="ECO:0000256" key="1">
    <source>
        <dbReference type="ARBA" id="ARBA00000085"/>
    </source>
</evidence>
<dbReference type="Proteomes" id="UP000654004">
    <property type="component" value="Unassembled WGS sequence"/>
</dbReference>
<dbReference type="SMART" id="SM00086">
    <property type="entry name" value="PAC"/>
    <property type="match status" value="1"/>
</dbReference>
<dbReference type="InterPro" id="IPR011006">
    <property type="entry name" value="CheY-like_superfamily"/>
</dbReference>
<dbReference type="SMART" id="SM00091">
    <property type="entry name" value="PAS"/>
    <property type="match status" value="2"/>
</dbReference>
<dbReference type="PROSITE" id="PS50113">
    <property type="entry name" value="PAC"/>
    <property type="match status" value="1"/>
</dbReference>
<comment type="caution">
    <text evidence="10">The sequence shown here is derived from an EMBL/GenBank/DDBJ whole genome shotgun (WGS) entry which is preliminary data.</text>
</comment>
<dbReference type="SMART" id="SM00448">
    <property type="entry name" value="REC"/>
    <property type="match status" value="1"/>
</dbReference>
<dbReference type="InterPro" id="IPR035965">
    <property type="entry name" value="PAS-like_dom_sf"/>
</dbReference>
<dbReference type="SUPFAM" id="SSF47384">
    <property type="entry name" value="Homodimeric domain of signal transducing histidine kinase"/>
    <property type="match status" value="1"/>
</dbReference>
<dbReference type="InterPro" id="IPR000014">
    <property type="entry name" value="PAS"/>
</dbReference>
<evidence type="ECO:0000313" key="10">
    <source>
        <dbReference type="EMBL" id="GGP75944.1"/>
    </source>
</evidence>
<sequence>MADESNDELQVQIQYALVEKLSNAQKRQAKLLELLDECIFECNNRLALTFTNPAWQTRLGYSCDELENMDLYTIIHSSTQRSLLDNCLSKLAQENNTKPAIIEVQLKLQNGQHHWFELRLVQDGDGGYIGSLFEIQQHKDIQAQLLHQQNYVRRLSLVASHTQNLVVITDREGRIEWVNKSFEERTGYSLKNIMGQKPGCLLQGKESDAQAIKQMSDALREGRSFQTDIINYNSNGEPYWVNINTSPVIDSTGNISHFIAVQTDITQSRAALSALKEAKYQAEQLSEAKSRFMANISHEIRTPLNAVIGSAEILLDSGLTREQSRFTQMIRTSSGALLSILDDVLTYSRFEAGKINISHDPFKLDRCLEEAIDIVSGTALEKGLSIILDIMPKVPLAIIGDKPRIRQILINLLANAVKFTHQGEVVVKVDYFEREDQLILQLSVQDTGIGIAEDKIDNMFEAFMQSDTSSTREYGGSGLGLAICRQICEAMGGEIRVQSILDVGSQFTVEFPLLVDPKICDSTAKIIKHRQYSHCWIVGQHHSLNPAVGNMLQHYGLTYSSFAKHTDLPHRVANNVDIILLTDPKQLAHCQEYLAMANQQMPRKVCLFSIDLQGKECGFIYDNQHEILLNGPFKLSHLSWALELIDDPDENLNITSACNSALPSSLITKYNDKHVLIVEDNINNQVVLSQLLVQVGCKTSCVEHGQAAIDFLSTHNTDLILMDIQMPVMDGLTATEKIRSSREPYSQTPIVAVTANAIHGDKKRFIQAGMNQYLAKPINRDMLYEVLDRYLNPSHSTKRSKLDKLQYTLQQLSDL</sequence>
<feature type="domain" description="PAS" evidence="8">
    <location>
        <begin position="151"/>
        <end position="222"/>
    </location>
</feature>
<dbReference type="InterPro" id="IPR001789">
    <property type="entry name" value="Sig_transdc_resp-reg_receiver"/>
</dbReference>
<keyword evidence="4" id="KW-0902">Two-component regulatory system</keyword>